<dbReference type="EC" id="1.14.19.1" evidence="16"/>
<reference evidence="19 20" key="1">
    <citation type="submission" date="2020-11" db="EMBL/GenBank/DDBJ databases">
        <title>Kefir isolates.</title>
        <authorList>
            <person name="Marcisauskas S."/>
            <person name="Kim Y."/>
            <person name="Blasche S."/>
        </authorList>
    </citation>
    <scope>NUCLEOTIDE SEQUENCE [LARGE SCALE GENOMIC DNA]</scope>
    <source>
        <strain evidence="19 20">OG2</strain>
    </source>
</reference>
<dbReference type="SUPFAM" id="SSF55856">
    <property type="entry name" value="Cytochrome b5-like heme/steroid binding domain"/>
    <property type="match status" value="1"/>
</dbReference>
<evidence type="ECO:0000256" key="9">
    <source>
        <dbReference type="ARBA" id="ARBA00022982"/>
    </source>
</evidence>
<dbReference type="OrthoDB" id="10260134at2759"/>
<keyword evidence="15 16" id="KW-0275">Fatty acid biosynthesis</keyword>
<dbReference type="InterPro" id="IPR009160">
    <property type="entry name" value="Acyl-CoA_deSatase_haem/ster-bd"/>
</dbReference>
<dbReference type="PRINTS" id="PR00075">
    <property type="entry name" value="FACDDSATRASE"/>
</dbReference>
<evidence type="ECO:0000256" key="6">
    <source>
        <dbReference type="ARBA" id="ARBA00022692"/>
    </source>
</evidence>
<dbReference type="PANTHER" id="PTHR11351:SF31">
    <property type="entry name" value="DESATURASE 1, ISOFORM A-RELATED"/>
    <property type="match status" value="1"/>
</dbReference>
<keyword evidence="4 16" id="KW-0444">Lipid biosynthesis</keyword>
<evidence type="ECO:0000256" key="2">
    <source>
        <dbReference type="ARBA" id="ARBA00009295"/>
    </source>
</evidence>
<dbReference type="SMART" id="SM01117">
    <property type="entry name" value="Cyt-b5"/>
    <property type="match status" value="1"/>
</dbReference>
<feature type="domain" description="Cytochrome b5 heme-binding" evidence="18">
    <location>
        <begin position="394"/>
        <end position="472"/>
    </location>
</feature>
<comment type="similarity">
    <text evidence="2 16">Belongs to the fatty acid desaturase type 1 family.</text>
</comment>
<feature type="transmembrane region" description="Helical" evidence="17">
    <location>
        <begin position="122"/>
        <end position="145"/>
    </location>
</feature>
<evidence type="ECO:0000256" key="16">
    <source>
        <dbReference type="PIRNR" id="PIRNR000345"/>
    </source>
</evidence>
<dbReference type="GO" id="GO:0004768">
    <property type="term" value="F:stearoyl-CoA 9-desaturase activity"/>
    <property type="evidence" value="ECO:0007669"/>
    <property type="project" value="UniProtKB-UniRule"/>
</dbReference>
<name>A0A9P7B439_MAUEX</name>
<proteinExistence type="inferred from homology"/>
<evidence type="ECO:0000256" key="4">
    <source>
        <dbReference type="ARBA" id="ARBA00022516"/>
    </source>
</evidence>
<sequence>MSSTATMYPSSDIPSDGLSSSLSEKYDEIDLKEANIVATGMNKQQLRVVNGFGSLMGSKEMTTLDSSDPTATLKNSQLRKHISEQPWTIGNWYQHLNWLNIVLVVLIPLIGWSLYLTNTVPLHLNVLLFAIFYYGVGGISITAGYHRLWSHRSYSAAWPLRLLYAFFGAASVEGSIKWWGHSHRIHHRYTDTPRDPYDARRGLFYSHVGWMLLKPNPKYRARADISDLNDDWIVRFQHRHYIIIMLLSAFVVPTLVCGKLFGDYLGGFVYAGIIRVFMIQQATFCINSMAHYIGTQPFDDKRTPRDNWLTALVTFGEGYHNFHHEFPTDYRNAIKWYQYDPTKILIYSTSLFGLASDLKTFSQNTINQGLVQQREKKLAKDNNKIHWGPNVSELPVWDKDDYLRNLKENNNLVIISGIVHDVTGYITEHPGGQPLLKSALGKDATKAFTGGVYRHSNAAKNVLADMRIAVLKEKKTAAINFAGKPHTITRSKFT</sequence>
<dbReference type="GO" id="GO:0006636">
    <property type="term" value="P:unsaturated fatty acid biosynthetic process"/>
    <property type="evidence" value="ECO:0007669"/>
    <property type="project" value="UniProtKB-UniRule"/>
</dbReference>
<dbReference type="CDD" id="cd03505">
    <property type="entry name" value="Delta9-FADS-like"/>
    <property type="match status" value="1"/>
</dbReference>
<comment type="function">
    <text evidence="16">Stearoyl-CoA desaturase that utilizes O(2) and electrons from reduced cytochrome b5 to introduce the first double bond into saturated fatty acyl-CoA substrates.</text>
</comment>
<feature type="transmembrane region" description="Helical" evidence="17">
    <location>
        <begin position="267"/>
        <end position="286"/>
    </location>
</feature>
<dbReference type="PROSITE" id="PS00191">
    <property type="entry name" value="CYTOCHROME_B5_1"/>
    <property type="match status" value="1"/>
</dbReference>
<dbReference type="InterPro" id="IPR015876">
    <property type="entry name" value="Acyl-CoA_DS"/>
</dbReference>
<organism evidence="19 20">
    <name type="scientific">Maudiozyma exigua</name>
    <name type="common">Yeast</name>
    <name type="synonym">Kazachstania exigua</name>
    <dbReference type="NCBI Taxonomy" id="34358"/>
    <lineage>
        <taxon>Eukaryota</taxon>
        <taxon>Fungi</taxon>
        <taxon>Dikarya</taxon>
        <taxon>Ascomycota</taxon>
        <taxon>Saccharomycotina</taxon>
        <taxon>Saccharomycetes</taxon>
        <taxon>Saccharomycetales</taxon>
        <taxon>Saccharomycetaceae</taxon>
        <taxon>Maudiozyma</taxon>
    </lineage>
</organism>
<feature type="transmembrane region" description="Helical" evidence="17">
    <location>
        <begin position="98"/>
        <end position="116"/>
    </location>
</feature>
<dbReference type="PROSITE" id="PS00476">
    <property type="entry name" value="FATTY_ACID_DESATUR_1"/>
    <property type="match status" value="1"/>
</dbReference>
<evidence type="ECO:0000256" key="15">
    <source>
        <dbReference type="ARBA" id="ARBA00023160"/>
    </source>
</evidence>
<comment type="caution">
    <text evidence="19">The sequence shown here is derived from an EMBL/GenBank/DDBJ whole genome shotgun (WGS) entry which is preliminary data.</text>
</comment>
<keyword evidence="20" id="KW-1185">Reference proteome</keyword>
<evidence type="ECO:0000256" key="14">
    <source>
        <dbReference type="ARBA" id="ARBA00023136"/>
    </source>
</evidence>
<keyword evidence="6 17" id="KW-0812">Transmembrane</keyword>
<protein>
    <recommendedName>
        <fullName evidence="16">Acyl-CoA desaturase</fullName>
        <ecNumber evidence="16">1.14.19.1</ecNumber>
    </recommendedName>
</protein>
<dbReference type="InterPro" id="IPR036400">
    <property type="entry name" value="Cyt_B5-like_heme/steroid_sf"/>
</dbReference>
<keyword evidence="9 16" id="KW-0249">Electron transport</keyword>
<dbReference type="InterPro" id="IPR005804">
    <property type="entry name" value="FA_desaturase_dom"/>
</dbReference>
<evidence type="ECO:0000256" key="1">
    <source>
        <dbReference type="ARBA" id="ARBA00004141"/>
    </source>
</evidence>
<keyword evidence="5 16" id="KW-0349">Heme</keyword>
<dbReference type="PIRSF" id="PIRSF000345">
    <property type="entry name" value="OLE1"/>
    <property type="match status" value="1"/>
</dbReference>
<dbReference type="GO" id="GO:0005506">
    <property type="term" value="F:iron ion binding"/>
    <property type="evidence" value="ECO:0007669"/>
    <property type="project" value="TreeGrafter"/>
</dbReference>
<dbReference type="InterPro" id="IPR001522">
    <property type="entry name" value="FADS-1_CS"/>
</dbReference>
<dbReference type="AlphaFoldDB" id="A0A9P7B439"/>
<dbReference type="PROSITE" id="PS50255">
    <property type="entry name" value="CYTOCHROME_B5_2"/>
    <property type="match status" value="1"/>
</dbReference>
<evidence type="ECO:0000256" key="11">
    <source>
        <dbReference type="ARBA" id="ARBA00023002"/>
    </source>
</evidence>
<evidence type="ECO:0000256" key="8">
    <source>
        <dbReference type="ARBA" id="ARBA00022832"/>
    </source>
</evidence>
<keyword evidence="7 16" id="KW-0479">Metal-binding</keyword>
<gene>
    <name evidence="19" type="primary">OLE1</name>
    <name evidence="19" type="ORF">C6P45_002433</name>
</gene>
<evidence type="ECO:0000256" key="17">
    <source>
        <dbReference type="SAM" id="Phobius"/>
    </source>
</evidence>
<evidence type="ECO:0000313" key="19">
    <source>
        <dbReference type="EMBL" id="KAG0657412.1"/>
    </source>
</evidence>
<keyword evidence="14 17" id="KW-0472">Membrane</keyword>
<comment type="catalytic activity">
    <reaction evidence="16">
        <text>octadecanoyl-CoA + 2 Fe(II)-[cytochrome b5] + O2 + 2 H(+) = (9Z)-octadecenoyl-CoA + 2 Fe(III)-[cytochrome b5] + 2 H2O</text>
        <dbReference type="Rhea" id="RHEA:19721"/>
        <dbReference type="Rhea" id="RHEA-COMP:10438"/>
        <dbReference type="Rhea" id="RHEA-COMP:10439"/>
        <dbReference type="ChEBI" id="CHEBI:15377"/>
        <dbReference type="ChEBI" id="CHEBI:15378"/>
        <dbReference type="ChEBI" id="CHEBI:15379"/>
        <dbReference type="ChEBI" id="CHEBI:29033"/>
        <dbReference type="ChEBI" id="CHEBI:29034"/>
        <dbReference type="ChEBI" id="CHEBI:57387"/>
        <dbReference type="ChEBI" id="CHEBI:57394"/>
        <dbReference type="EC" id="1.14.19.1"/>
    </reaction>
</comment>
<evidence type="ECO:0000256" key="10">
    <source>
        <dbReference type="ARBA" id="ARBA00022989"/>
    </source>
</evidence>
<dbReference type="Gene3D" id="3.10.120.10">
    <property type="entry name" value="Cytochrome b5-like heme/steroid binding domain"/>
    <property type="match status" value="1"/>
</dbReference>
<keyword evidence="13 16" id="KW-0443">Lipid metabolism</keyword>
<keyword evidence="10 17" id="KW-1133">Transmembrane helix</keyword>
<dbReference type="GO" id="GO:0005789">
    <property type="term" value="C:endoplasmic reticulum membrane"/>
    <property type="evidence" value="ECO:0007669"/>
    <property type="project" value="TreeGrafter"/>
</dbReference>
<dbReference type="PANTHER" id="PTHR11351">
    <property type="entry name" value="ACYL-COA DESATURASE"/>
    <property type="match status" value="1"/>
</dbReference>
<dbReference type="GO" id="GO:0020037">
    <property type="term" value="F:heme binding"/>
    <property type="evidence" value="ECO:0007669"/>
    <property type="project" value="InterPro"/>
</dbReference>
<keyword evidence="12 16" id="KW-0408">Iron</keyword>
<dbReference type="Pfam" id="PF00173">
    <property type="entry name" value="Cyt-b5"/>
    <property type="match status" value="1"/>
</dbReference>
<evidence type="ECO:0000259" key="18">
    <source>
        <dbReference type="PROSITE" id="PS50255"/>
    </source>
</evidence>
<evidence type="ECO:0000256" key="7">
    <source>
        <dbReference type="ARBA" id="ARBA00022723"/>
    </source>
</evidence>
<dbReference type="Pfam" id="PF00487">
    <property type="entry name" value="FA_desaturase"/>
    <property type="match status" value="1"/>
</dbReference>
<evidence type="ECO:0000313" key="20">
    <source>
        <dbReference type="Proteomes" id="UP000750334"/>
    </source>
</evidence>
<feature type="transmembrane region" description="Helical" evidence="17">
    <location>
        <begin position="241"/>
        <end position="261"/>
    </location>
</feature>
<evidence type="ECO:0000256" key="13">
    <source>
        <dbReference type="ARBA" id="ARBA00023098"/>
    </source>
</evidence>
<dbReference type="EMBL" id="PUHR01000237">
    <property type="protein sequence ID" value="KAG0657412.1"/>
    <property type="molecule type" value="Genomic_DNA"/>
</dbReference>
<comment type="subcellular location">
    <subcellularLocation>
        <location evidence="1">Membrane</location>
        <topology evidence="1">Multi-pass membrane protein</topology>
    </subcellularLocation>
</comment>
<keyword evidence="3 16" id="KW-0813">Transport</keyword>
<dbReference type="FunFam" id="3.10.120.10:FF:000004">
    <property type="entry name" value="Acyl-CoA desaturase"/>
    <property type="match status" value="1"/>
</dbReference>
<accession>A0A9P7B439</accession>
<evidence type="ECO:0000256" key="3">
    <source>
        <dbReference type="ARBA" id="ARBA00022448"/>
    </source>
</evidence>
<evidence type="ECO:0000256" key="5">
    <source>
        <dbReference type="ARBA" id="ARBA00022617"/>
    </source>
</evidence>
<dbReference type="InterPro" id="IPR001199">
    <property type="entry name" value="Cyt_B5-like_heme/steroid-bd"/>
</dbReference>
<evidence type="ECO:0000256" key="12">
    <source>
        <dbReference type="ARBA" id="ARBA00023004"/>
    </source>
</evidence>
<keyword evidence="8 16" id="KW-0276">Fatty acid metabolism</keyword>
<dbReference type="Proteomes" id="UP000750334">
    <property type="component" value="Unassembled WGS sequence"/>
</dbReference>
<keyword evidence="11 16" id="KW-0560">Oxidoreductase</keyword>
<comment type="cofactor">
    <cofactor evidence="16">
        <name>Fe(2+)</name>
        <dbReference type="ChEBI" id="CHEBI:29033"/>
    </cofactor>
    <text evidence="16">Expected to bind 2 Fe(2+) ions per subunit.</text>
</comment>
<dbReference type="InterPro" id="IPR018506">
    <property type="entry name" value="Cyt_B5_heme-BS"/>
</dbReference>